<keyword evidence="3 6" id="KW-0479">Metal-binding</keyword>
<evidence type="ECO:0000256" key="4">
    <source>
        <dbReference type="ARBA" id="ARBA00022982"/>
    </source>
</evidence>
<evidence type="ECO:0000259" key="8">
    <source>
        <dbReference type="PROSITE" id="PS51007"/>
    </source>
</evidence>
<keyword evidence="2 6" id="KW-0349">Heme</keyword>
<comment type="caution">
    <text evidence="9">The sequence shown here is derived from an EMBL/GenBank/DDBJ whole genome shotgun (WGS) entry which is preliminary data.</text>
</comment>
<protein>
    <submittedName>
        <fullName evidence="9">Class I triheme cytochrome c</fullName>
    </submittedName>
</protein>
<dbReference type="Pfam" id="PF00034">
    <property type="entry name" value="Cytochrom_C"/>
    <property type="match status" value="1"/>
</dbReference>
<dbReference type="EMBL" id="RAPE01000006">
    <property type="protein sequence ID" value="RKF12716.1"/>
    <property type="molecule type" value="Genomic_DNA"/>
</dbReference>
<dbReference type="PROSITE" id="PS51007">
    <property type="entry name" value="CYTC"/>
    <property type="match status" value="2"/>
</dbReference>
<sequence>MRLRDLDLWTVGVVAAGAIVAALIGAALVVFLGLFNVSARDGHWPGVSWVLHTTFENSAELRAPPASEAPANLDSPAMVALGAGHFMSGCAMCHGAPGVARSATVQQMLPVPPHLSNVSEKFDASELFWIVHNGIKMSGMPAWPANRRDEVWPVVAFLQALPEMTPDEYSQLTSSETGFCAVCHGAGGVSENPHVPRLDILSKSYIAQSLAAYKSGARDSGIMAEALSHLPRAAIPDVAADFAATAPRGSAAPRTAEFDAGRALAFAEGDSHSVPACRACHGPWSEPLNPAFPSIAGQHAPYLEQQLRLWRKGNRGGGRAAELMYKAARDLTDEQISALAAYYSGLAPARLNDVAE</sequence>
<evidence type="ECO:0000256" key="7">
    <source>
        <dbReference type="SAM" id="Phobius"/>
    </source>
</evidence>
<keyword evidence="10" id="KW-1185">Reference proteome</keyword>
<dbReference type="Gene3D" id="1.10.760.10">
    <property type="entry name" value="Cytochrome c-like domain"/>
    <property type="match status" value="3"/>
</dbReference>
<dbReference type="GO" id="GO:0020037">
    <property type="term" value="F:heme binding"/>
    <property type="evidence" value="ECO:0007669"/>
    <property type="project" value="InterPro"/>
</dbReference>
<gene>
    <name evidence="9" type="ORF">D6850_17325</name>
</gene>
<proteinExistence type="predicted"/>
<evidence type="ECO:0000256" key="6">
    <source>
        <dbReference type="PROSITE-ProRule" id="PRU00433"/>
    </source>
</evidence>
<dbReference type="GO" id="GO:0046872">
    <property type="term" value="F:metal ion binding"/>
    <property type="evidence" value="ECO:0007669"/>
    <property type="project" value="UniProtKB-KW"/>
</dbReference>
<feature type="transmembrane region" description="Helical" evidence="7">
    <location>
        <begin position="12"/>
        <end position="35"/>
    </location>
</feature>
<feature type="domain" description="Cytochrome c" evidence="8">
    <location>
        <begin position="77"/>
        <end position="246"/>
    </location>
</feature>
<dbReference type="GO" id="GO:0009055">
    <property type="term" value="F:electron transfer activity"/>
    <property type="evidence" value="ECO:0007669"/>
    <property type="project" value="InterPro"/>
</dbReference>
<evidence type="ECO:0000256" key="2">
    <source>
        <dbReference type="ARBA" id="ARBA00022617"/>
    </source>
</evidence>
<keyword evidence="1" id="KW-0813">Transport</keyword>
<dbReference type="SUPFAM" id="SSF46626">
    <property type="entry name" value="Cytochrome c"/>
    <property type="match status" value="3"/>
</dbReference>
<evidence type="ECO:0000256" key="5">
    <source>
        <dbReference type="ARBA" id="ARBA00023004"/>
    </source>
</evidence>
<name>A0A3A8ARQ6_9RHOB</name>
<dbReference type="InterPro" id="IPR036909">
    <property type="entry name" value="Cyt_c-like_dom_sf"/>
</dbReference>
<keyword evidence="4" id="KW-0249">Electron transport</keyword>
<dbReference type="InterPro" id="IPR050597">
    <property type="entry name" value="Cytochrome_c_Oxidase_Subunit"/>
</dbReference>
<evidence type="ECO:0000256" key="3">
    <source>
        <dbReference type="ARBA" id="ARBA00022723"/>
    </source>
</evidence>
<dbReference type="AlphaFoldDB" id="A0A3A8ARQ6"/>
<evidence type="ECO:0000313" key="9">
    <source>
        <dbReference type="EMBL" id="RKF12716.1"/>
    </source>
</evidence>
<keyword evidence="5 6" id="KW-0408">Iron</keyword>
<accession>A0A3A8ARQ6</accession>
<dbReference type="PANTHER" id="PTHR33751">
    <property type="entry name" value="CBB3-TYPE CYTOCHROME C OXIDASE SUBUNIT FIXP"/>
    <property type="match status" value="1"/>
</dbReference>
<dbReference type="RefSeq" id="WP_121168868.1">
    <property type="nucleotide sequence ID" value="NZ_RAPE01000006.1"/>
</dbReference>
<feature type="domain" description="Cytochrome c" evidence="8">
    <location>
        <begin position="256"/>
        <end position="347"/>
    </location>
</feature>
<dbReference type="OrthoDB" id="9773456at2"/>
<evidence type="ECO:0000256" key="1">
    <source>
        <dbReference type="ARBA" id="ARBA00022448"/>
    </source>
</evidence>
<organism evidence="9 10">
    <name type="scientific">Roseovarius spongiae</name>
    <dbReference type="NCBI Taxonomy" id="2320272"/>
    <lineage>
        <taxon>Bacteria</taxon>
        <taxon>Pseudomonadati</taxon>
        <taxon>Pseudomonadota</taxon>
        <taxon>Alphaproteobacteria</taxon>
        <taxon>Rhodobacterales</taxon>
        <taxon>Roseobacteraceae</taxon>
        <taxon>Roseovarius</taxon>
    </lineage>
</organism>
<dbReference type="Pfam" id="PF13442">
    <property type="entry name" value="Cytochrome_CBB3"/>
    <property type="match status" value="1"/>
</dbReference>
<dbReference type="PANTHER" id="PTHR33751:SF9">
    <property type="entry name" value="CYTOCHROME C4"/>
    <property type="match status" value="1"/>
</dbReference>
<dbReference type="InterPro" id="IPR009056">
    <property type="entry name" value="Cyt_c-like_dom"/>
</dbReference>
<dbReference type="Proteomes" id="UP000281128">
    <property type="component" value="Unassembled WGS sequence"/>
</dbReference>
<evidence type="ECO:0000313" key="10">
    <source>
        <dbReference type="Proteomes" id="UP000281128"/>
    </source>
</evidence>
<reference evidence="9 10" key="1">
    <citation type="submission" date="2018-09" db="EMBL/GenBank/DDBJ databases">
        <title>Roseovarius spongiae sp. nov., isolated from a marine sponge.</title>
        <authorList>
            <person name="Zhuang L."/>
            <person name="Luo L."/>
        </authorList>
    </citation>
    <scope>NUCLEOTIDE SEQUENCE [LARGE SCALE GENOMIC DNA]</scope>
    <source>
        <strain evidence="9 10">HN-E21</strain>
    </source>
</reference>
<keyword evidence="7" id="KW-0472">Membrane</keyword>
<keyword evidence="7" id="KW-1133">Transmembrane helix</keyword>
<keyword evidence="7" id="KW-0812">Transmembrane</keyword>